<sequence>MLSFGKVTRDGMSGYVVGRVGRIWGVTSALRG</sequence>
<dbReference type="AlphaFoldDB" id="A0A285VCV9"/>
<name>A0A285VCV9_9MICO</name>
<reference evidence="2" key="1">
    <citation type="submission" date="2017-08" db="EMBL/GenBank/DDBJ databases">
        <authorList>
            <person name="Varghese N."/>
            <person name="Submissions S."/>
        </authorList>
    </citation>
    <scope>NUCLEOTIDE SEQUENCE [LARGE SCALE GENOMIC DNA]</scope>
    <source>
        <strain evidence="2">USBA17B2</strain>
    </source>
</reference>
<organism evidence="1 2">
    <name type="scientific">Ornithinimicrobium cerasi</name>
    <dbReference type="NCBI Taxonomy" id="2248773"/>
    <lineage>
        <taxon>Bacteria</taxon>
        <taxon>Bacillati</taxon>
        <taxon>Actinomycetota</taxon>
        <taxon>Actinomycetes</taxon>
        <taxon>Micrococcales</taxon>
        <taxon>Ornithinimicrobiaceae</taxon>
        <taxon>Ornithinimicrobium</taxon>
    </lineage>
</organism>
<dbReference type="EMBL" id="OBQK01000001">
    <property type="protein sequence ID" value="SOC51982.1"/>
    <property type="molecule type" value="Genomic_DNA"/>
</dbReference>
<gene>
    <name evidence="1" type="ORF">SAMN05421879_101374</name>
</gene>
<keyword evidence="2" id="KW-1185">Reference proteome</keyword>
<accession>A0A285VCV9</accession>
<dbReference type="Proteomes" id="UP000219688">
    <property type="component" value="Unassembled WGS sequence"/>
</dbReference>
<evidence type="ECO:0000313" key="1">
    <source>
        <dbReference type="EMBL" id="SOC51982.1"/>
    </source>
</evidence>
<protein>
    <submittedName>
        <fullName evidence="1">Uncharacterized protein</fullName>
    </submittedName>
</protein>
<evidence type="ECO:0000313" key="2">
    <source>
        <dbReference type="Proteomes" id="UP000219688"/>
    </source>
</evidence>
<proteinExistence type="predicted"/>